<dbReference type="Proteomes" id="UP000494040">
    <property type="component" value="Unassembled WGS sequence"/>
</dbReference>
<evidence type="ECO:0000256" key="2">
    <source>
        <dbReference type="ARBA" id="ARBA00022064"/>
    </source>
</evidence>
<proteinExistence type="predicted"/>
<evidence type="ECO:0000256" key="3">
    <source>
        <dbReference type="ARBA" id="ARBA00022692"/>
    </source>
</evidence>
<dbReference type="PANTHER" id="PTHR21212:SF0">
    <property type="entry name" value="SEIPIN"/>
    <property type="match status" value="1"/>
</dbReference>
<evidence type="ECO:0000256" key="1">
    <source>
        <dbReference type="ARBA" id="ARBA00004477"/>
    </source>
</evidence>
<organism evidence="9 10">
    <name type="scientific">Cimex lectularius</name>
    <name type="common">Bed bug</name>
    <name type="synonym">Acanthia lectularia</name>
    <dbReference type="NCBI Taxonomy" id="79782"/>
    <lineage>
        <taxon>Eukaryota</taxon>
        <taxon>Metazoa</taxon>
        <taxon>Ecdysozoa</taxon>
        <taxon>Arthropoda</taxon>
        <taxon>Hexapoda</taxon>
        <taxon>Insecta</taxon>
        <taxon>Pterygota</taxon>
        <taxon>Neoptera</taxon>
        <taxon>Paraneoptera</taxon>
        <taxon>Hemiptera</taxon>
        <taxon>Heteroptera</taxon>
        <taxon>Panheteroptera</taxon>
        <taxon>Cimicomorpha</taxon>
        <taxon>Cimicidae</taxon>
        <taxon>Cimex</taxon>
    </lineage>
</organism>
<dbReference type="PANTHER" id="PTHR21212">
    <property type="entry name" value="BERNARDINELLI-SEIP CONGENITAL LIPODYSTROPHY 2 HOMOLOG BSCL2 PROTEIN"/>
    <property type="match status" value="1"/>
</dbReference>
<dbReference type="GO" id="GO:0005789">
    <property type="term" value="C:endoplasmic reticulum membrane"/>
    <property type="evidence" value="ECO:0007669"/>
    <property type="project" value="UniProtKB-SubCell"/>
</dbReference>
<dbReference type="OMA" id="IFLLSWY"/>
<feature type="transmembrane region" description="Helical" evidence="8">
    <location>
        <begin position="237"/>
        <end position="257"/>
    </location>
</feature>
<evidence type="ECO:0000256" key="7">
    <source>
        <dbReference type="ARBA" id="ARBA00023136"/>
    </source>
</evidence>
<gene>
    <name evidence="9" type="primary">106672718</name>
</gene>
<evidence type="ECO:0000256" key="8">
    <source>
        <dbReference type="SAM" id="Phobius"/>
    </source>
</evidence>
<dbReference type="CDD" id="cd23995">
    <property type="entry name" value="Seipin_BSCL2_like"/>
    <property type="match status" value="1"/>
</dbReference>
<accession>A0A8I6SA67</accession>
<feature type="transmembrane region" description="Helical" evidence="8">
    <location>
        <begin position="32"/>
        <end position="55"/>
    </location>
</feature>
<dbReference type="KEGG" id="clec:106672718"/>
<dbReference type="OrthoDB" id="3990054at2759"/>
<keyword evidence="3 8" id="KW-0812">Transmembrane</keyword>
<keyword evidence="10" id="KW-1185">Reference proteome</keyword>
<dbReference type="Pfam" id="PF06775">
    <property type="entry name" value="Seipin"/>
    <property type="match status" value="1"/>
</dbReference>
<dbReference type="GO" id="GO:0006629">
    <property type="term" value="P:lipid metabolic process"/>
    <property type="evidence" value="ECO:0007669"/>
    <property type="project" value="UniProtKB-KW"/>
</dbReference>
<protein>
    <recommendedName>
        <fullName evidence="2">Seipin</fullName>
    </recommendedName>
</protein>
<keyword evidence="5 8" id="KW-1133">Transmembrane helix</keyword>
<keyword evidence="7 8" id="KW-0472">Membrane</keyword>
<reference evidence="9" key="1">
    <citation type="submission" date="2022-01" db="UniProtKB">
        <authorList>
            <consortium name="EnsemblMetazoa"/>
        </authorList>
    </citation>
    <scope>IDENTIFICATION</scope>
</reference>
<sequence>MLGFSFLIRRYEALKKRTVDTTNNTLETALRFSLLLLSVFTVVWLSVFLYVAFYYTYVPNIEHIKPVNLAFQACEAEKKEVNSAVCSFPKAHVLLTKSNSLLMVGQPYKITVFLEVPESDENRSVGMFLVCGELYSQKGVTVAHSCRSTMLRYRSPLLKALRMLALSGFYIFNILEEKQTLEVELFSNFEEDQNYPITDMHVEIRTERIQVYSSKVRIDAHLTGLRYLMFHWPMTSTILGVVFNMIVILFIIMLSWWHLYGPYNITGDDFSLVKLKEKLIEKSKLTLYKYTIEEETEGLCKPRFLNLQEEFEEEEGEERKYFLERKASSSEA</sequence>
<comment type="subcellular location">
    <subcellularLocation>
        <location evidence="1">Endoplasmic reticulum membrane</location>
        <topology evidence="1">Multi-pass membrane protein</topology>
    </subcellularLocation>
</comment>
<evidence type="ECO:0000256" key="4">
    <source>
        <dbReference type="ARBA" id="ARBA00022824"/>
    </source>
</evidence>
<evidence type="ECO:0000256" key="5">
    <source>
        <dbReference type="ARBA" id="ARBA00022989"/>
    </source>
</evidence>
<evidence type="ECO:0000313" key="9">
    <source>
        <dbReference type="EnsemblMetazoa" id="XP_014259847.1"/>
    </source>
</evidence>
<dbReference type="GO" id="GO:0140042">
    <property type="term" value="P:lipid droplet formation"/>
    <property type="evidence" value="ECO:0007669"/>
    <property type="project" value="UniProtKB-ARBA"/>
</dbReference>
<dbReference type="AlphaFoldDB" id="A0A8I6SA67"/>
<dbReference type="InterPro" id="IPR009617">
    <property type="entry name" value="Seipin"/>
</dbReference>
<evidence type="ECO:0000256" key="6">
    <source>
        <dbReference type="ARBA" id="ARBA00023098"/>
    </source>
</evidence>
<keyword evidence="4" id="KW-0256">Endoplasmic reticulum</keyword>
<dbReference type="EnsemblMetazoa" id="XM_014404361.2">
    <property type="protein sequence ID" value="XP_014259847.1"/>
    <property type="gene ID" value="LOC106672718"/>
</dbReference>
<name>A0A8I6SA67_CIMLE</name>
<evidence type="ECO:0000313" key="10">
    <source>
        <dbReference type="Proteomes" id="UP000494040"/>
    </source>
</evidence>
<keyword evidence="6" id="KW-0443">Lipid metabolism</keyword>